<dbReference type="InterPro" id="IPR050706">
    <property type="entry name" value="Cyclic-di-GMP_PDE-like"/>
</dbReference>
<dbReference type="CDD" id="cd01948">
    <property type="entry name" value="EAL"/>
    <property type="match status" value="1"/>
</dbReference>
<evidence type="ECO:0000313" key="3">
    <source>
        <dbReference type="Proteomes" id="UP000830925"/>
    </source>
</evidence>
<proteinExistence type="predicted"/>
<dbReference type="PROSITE" id="PS50883">
    <property type="entry name" value="EAL"/>
    <property type="match status" value="1"/>
</dbReference>
<dbReference type="InterPro" id="IPR035919">
    <property type="entry name" value="EAL_sf"/>
</dbReference>
<gene>
    <name evidence="2" type="ORF">MXF72_04810</name>
</gene>
<dbReference type="SMART" id="SM00052">
    <property type="entry name" value="EAL"/>
    <property type="match status" value="1"/>
</dbReference>
<name>A0AAE9HFG1_ALCFA</name>
<reference evidence="2" key="1">
    <citation type="submission" date="2022-04" db="EMBL/GenBank/DDBJ databases">
        <title>Genomic mining of Alcaligenes faecalis D334 producing ectoin and derivatives.</title>
        <authorList>
            <person name="Doan V.T."/>
            <person name="Quach N.T."/>
            <person name="Vu T.-H.-N."/>
            <person name="Phi Q.-T."/>
        </authorList>
    </citation>
    <scope>NUCLEOTIDE SEQUENCE</scope>
    <source>
        <strain evidence="2">D334</strain>
    </source>
</reference>
<organism evidence="2 3">
    <name type="scientific">Alcaligenes faecalis</name>
    <dbReference type="NCBI Taxonomy" id="511"/>
    <lineage>
        <taxon>Bacteria</taxon>
        <taxon>Pseudomonadati</taxon>
        <taxon>Pseudomonadota</taxon>
        <taxon>Betaproteobacteria</taxon>
        <taxon>Burkholderiales</taxon>
        <taxon>Alcaligenaceae</taxon>
        <taxon>Alcaligenes</taxon>
    </lineage>
</organism>
<sequence length="332" mass="37128">MFAPSTSHMPPTMVMNLLRQPRSESGLWMPRRIVPAVGRSAKASAAPVDSKALSSRLVRPYGFSGRSGCAQPEQGGMLITRSVLLDALRKEQVQAWLQPKVSVQSQQLVALEALARWRHPQWGVLSPDVFLPWFSEHGLDEALLLHMLQEVLGLQAYWRRQGLSVPVAVNLPTHLLDDVSLPDRLMACVQEQQGQASQITLELLENSNTRTPCALFLGASRLVAMGFGLAQDDAGVAYSSMERLMSAPFSELKLDRQSVYGLAHSREQSEQVQDWIRVAKQRGLRVTAEGVEQQEDLDCLRQMGCDYAQGYLFAKPTPAFELDMWMRQRWAT</sequence>
<dbReference type="Pfam" id="PF00563">
    <property type="entry name" value="EAL"/>
    <property type="match status" value="1"/>
</dbReference>
<dbReference type="GO" id="GO:0071111">
    <property type="term" value="F:cyclic-guanylate-specific phosphodiesterase activity"/>
    <property type="evidence" value="ECO:0007669"/>
    <property type="project" value="InterPro"/>
</dbReference>
<dbReference type="PANTHER" id="PTHR33121">
    <property type="entry name" value="CYCLIC DI-GMP PHOSPHODIESTERASE PDEF"/>
    <property type="match status" value="1"/>
</dbReference>
<dbReference type="InterPro" id="IPR001633">
    <property type="entry name" value="EAL_dom"/>
</dbReference>
<dbReference type="SUPFAM" id="SSF141868">
    <property type="entry name" value="EAL domain-like"/>
    <property type="match status" value="1"/>
</dbReference>
<accession>A0AAE9HFG1</accession>
<evidence type="ECO:0000313" key="2">
    <source>
        <dbReference type="EMBL" id="UPL22407.1"/>
    </source>
</evidence>
<dbReference type="PANTHER" id="PTHR33121:SF79">
    <property type="entry name" value="CYCLIC DI-GMP PHOSPHODIESTERASE PDED-RELATED"/>
    <property type="match status" value="1"/>
</dbReference>
<evidence type="ECO:0000259" key="1">
    <source>
        <dbReference type="PROSITE" id="PS50883"/>
    </source>
</evidence>
<dbReference type="EMBL" id="CP095873">
    <property type="protein sequence ID" value="UPL22407.1"/>
    <property type="molecule type" value="Genomic_DNA"/>
</dbReference>
<dbReference type="Gene3D" id="3.20.20.450">
    <property type="entry name" value="EAL domain"/>
    <property type="match status" value="1"/>
</dbReference>
<protein>
    <submittedName>
        <fullName evidence="2">EAL domain-containing protein</fullName>
    </submittedName>
</protein>
<dbReference type="Proteomes" id="UP000830925">
    <property type="component" value="Chromosome"/>
</dbReference>
<feature type="domain" description="EAL" evidence="1">
    <location>
        <begin position="77"/>
        <end position="330"/>
    </location>
</feature>
<dbReference type="AlphaFoldDB" id="A0AAE9HFG1"/>
<dbReference type="RefSeq" id="WP_247966538.1">
    <property type="nucleotide sequence ID" value="NZ_CP095873.1"/>
</dbReference>